<gene>
    <name evidence="2" type="primary">lytM</name>
    <name evidence="2" type="ORF">NCTC4824_01247</name>
</gene>
<keyword evidence="2" id="KW-0378">Hydrolase</keyword>
<sequence>MFINPTKVDRVTSEFRSSKRADHHGIDFANPGIHEIYAAAAGTVSRSYRSDSYGECIMIVHNINGQIWETVYAHMRIGSRKVAAGSKVKQGQVIGIMGNTGHSTGQHLHFELHKGRWDIDKINAVDPFKYLGLNREMPSVNTDGSVVDYLNSKKLDSSYSHRAQLASQYGIKNYQGTAKQNIELLNRLKGDLSTRNLLNKGKRVEAIVAQVNYYDSPRWTNPSGQFKKGEGWIVLEEIVTAGSPQLKVKNSNGKLFYITARKDLVKIK</sequence>
<feature type="domain" description="M23ase beta-sheet core" evidence="1">
    <location>
        <begin position="22"/>
        <end position="120"/>
    </location>
</feature>
<dbReference type="EMBL" id="LS483476">
    <property type="protein sequence ID" value="SQI54126.1"/>
    <property type="molecule type" value="Genomic_DNA"/>
</dbReference>
<dbReference type="PANTHER" id="PTHR21666">
    <property type="entry name" value="PEPTIDASE-RELATED"/>
    <property type="match status" value="1"/>
</dbReference>
<dbReference type="InterPro" id="IPR050570">
    <property type="entry name" value="Cell_wall_metabolism_enzyme"/>
</dbReference>
<evidence type="ECO:0000259" key="1">
    <source>
        <dbReference type="Pfam" id="PF01551"/>
    </source>
</evidence>
<dbReference type="CDD" id="cd12797">
    <property type="entry name" value="M23_peptidase"/>
    <property type="match status" value="1"/>
</dbReference>
<keyword evidence="3" id="KW-1185">Reference proteome</keyword>
<dbReference type="PANTHER" id="PTHR21666:SF270">
    <property type="entry name" value="MUREIN HYDROLASE ACTIVATOR ENVC"/>
    <property type="match status" value="1"/>
</dbReference>
<dbReference type="AlphaFoldDB" id="A0A2X4VPU6"/>
<dbReference type="Pfam" id="PF01551">
    <property type="entry name" value="Peptidase_M23"/>
    <property type="match status" value="1"/>
</dbReference>
<dbReference type="RefSeq" id="WP_082788546.1">
    <property type="nucleotide sequence ID" value="NZ_CBCSGM010000001.1"/>
</dbReference>
<name>A0A2X4VPU6_LEDLE</name>
<dbReference type="InterPro" id="IPR011055">
    <property type="entry name" value="Dup_hybrid_motif"/>
</dbReference>
<protein>
    <submittedName>
        <fullName evidence="2">Cell wall endopeptidase</fullName>
        <ecNumber evidence="2">3.4.24.75</ecNumber>
    </submittedName>
</protein>
<dbReference type="SUPFAM" id="SSF51261">
    <property type="entry name" value="Duplicated hybrid motif"/>
    <property type="match status" value="1"/>
</dbReference>
<dbReference type="SUPFAM" id="SSF158634">
    <property type="entry name" value="RPA2825-like"/>
    <property type="match status" value="1"/>
</dbReference>
<dbReference type="Gene3D" id="2.70.70.10">
    <property type="entry name" value="Glucose Permease (Domain IIA)"/>
    <property type="match status" value="1"/>
</dbReference>
<dbReference type="KEGG" id="blen:NCTC4824_01247"/>
<dbReference type="STRING" id="1348624.GCA_001591545_00340"/>
<dbReference type="EC" id="3.4.24.75" evidence="2"/>
<proteinExistence type="predicted"/>
<evidence type="ECO:0000313" key="3">
    <source>
        <dbReference type="Proteomes" id="UP000249134"/>
    </source>
</evidence>
<accession>A0A2X4VPU6</accession>
<reference evidence="2 3" key="1">
    <citation type="submission" date="2018-06" db="EMBL/GenBank/DDBJ databases">
        <authorList>
            <consortium name="Pathogen Informatics"/>
            <person name="Doyle S."/>
        </authorList>
    </citation>
    <scope>NUCLEOTIDE SEQUENCE [LARGE SCALE GENOMIC DNA]</scope>
    <source>
        <strain evidence="2 3">NCTC4824</strain>
    </source>
</reference>
<dbReference type="Proteomes" id="UP000249134">
    <property type="component" value="Chromosome 1"/>
</dbReference>
<dbReference type="InterPro" id="IPR016047">
    <property type="entry name" value="M23ase_b-sheet_dom"/>
</dbReference>
<evidence type="ECO:0000313" key="2">
    <source>
        <dbReference type="EMBL" id="SQI54126.1"/>
    </source>
</evidence>
<organism evidence="2 3">
    <name type="scientific">Lederbergia lenta</name>
    <name type="common">Bacillus lentus</name>
    <dbReference type="NCBI Taxonomy" id="1467"/>
    <lineage>
        <taxon>Bacteria</taxon>
        <taxon>Bacillati</taxon>
        <taxon>Bacillota</taxon>
        <taxon>Bacilli</taxon>
        <taxon>Bacillales</taxon>
        <taxon>Bacillaceae</taxon>
        <taxon>Lederbergia</taxon>
    </lineage>
</organism>
<dbReference type="GO" id="GO:0004222">
    <property type="term" value="F:metalloendopeptidase activity"/>
    <property type="evidence" value="ECO:0007669"/>
    <property type="project" value="TreeGrafter"/>
</dbReference>